<dbReference type="EMBL" id="LFNT01000004">
    <property type="protein sequence ID" value="KMS76162.1"/>
    <property type="molecule type" value="Genomic_DNA"/>
</dbReference>
<evidence type="ECO:0000313" key="1">
    <source>
        <dbReference type="EMBL" id="KMS76162.1"/>
    </source>
</evidence>
<dbReference type="RefSeq" id="WP_048579914.1">
    <property type="nucleotide sequence ID" value="NZ_LFNT01000004.1"/>
</dbReference>
<reference evidence="1 2" key="1">
    <citation type="submission" date="2015-06" db="EMBL/GenBank/DDBJ databases">
        <authorList>
            <person name="Ju K.-S."/>
            <person name="Doroghazi J.R."/>
            <person name="Metcalf W.W."/>
        </authorList>
    </citation>
    <scope>NUCLEOTIDE SEQUENCE [LARGE SCALE GENOMIC DNA]</scope>
    <source>
        <strain evidence="1 2">NRRL 3414</strain>
    </source>
</reference>
<gene>
    <name evidence="1" type="ORF">ACM01_05455</name>
</gene>
<dbReference type="Proteomes" id="UP000037432">
    <property type="component" value="Unassembled WGS sequence"/>
</dbReference>
<organism evidence="1 2">
    <name type="scientific">Streptomyces viridochromogenes</name>
    <dbReference type="NCBI Taxonomy" id="1938"/>
    <lineage>
        <taxon>Bacteria</taxon>
        <taxon>Bacillati</taxon>
        <taxon>Actinomycetota</taxon>
        <taxon>Actinomycetes</taxon>
        <taxon>Kitasatosporales</taxon>
        <taxon>Streptomycetaceae</taxon>
        <taxon>Streptomyces</taxon>
    </lineage>
</organism>
<dbReference type="PATRIC" id="fig|1938.3.peg.1536"/>
<evidence type="ECO:0000313" key="2">
    <source>
        <dbReference type="Proteomes" id="UP000037432"/>
    </source>
</evidence>
<sequence length="72" mass="7770">MGYDELPMAYDELPAARDELAVAYEELAGAGDRTVRVSTELRAPLGAVRAGRVGTREGASERALSTARRYGR</sequence>
<accession>A0A0J7ZL64</accession>
<protein>
    <submittedName>
        <fullName evidence="1">Uncharacterized protein</fullName>
    </submittedName>
</protein>
<comment type="caution">
    <text evidence="1">The sequence shown here is derived from an EMBL/GenBank/DDBJ whole genome shotgun (WGS) entry which is preliminary data.</text>
</comment>
<proteinExistence type="predicted"/>
<name>A0A0J7ZL64_STRVR</name>
<dbReference type="AlphaFoldDB" id="A0A0J7ZL64"/>